<comment type="catalytic activity">
    <reaction evidence="13">
        <text>ATP + H2O = ADP + phosphate + H(+)</text>
        <dbReference type="Rhea" id="RHEA:13065"/>
        <dbReference type="ChEBI" id="CHEBI:15377"/>
        <dbReference type="ChEBI" id="CHEBI:15378"/>
        <dbReference type="ChEBI" id="CHEBI:30616"/>
        <dbReference type="ChEBI" id="CHEBI:43474"/>
        <dbReference type="ChEBI" id="CHEBI:456216"/>
        <dbReference type="EC" id="5.6.2.4"/>
    </reaction>
</comment>
<dbReference type="GO" id="GO:0043138">
    <property type="term" value="F:3'-5' DNA helicase activity"/>
    <property type="evidence" value="ECO:0007669"/>
    <property type="project" value="UniProtKB-EC"/>
</dbReference>
<keyword evidence="4 14" id="KW-0378">Hydrolase</keyword>
<dbReference type="InterPro" id="IPR000212">
    <property type="entry name" value="DNA_helicase_UvrD/REP"/>
</dbReference>
<evidence type="ECO:0000256" key="1">
    <source>
        <dbReference type="ARBA" id="ARBA00022722"/>
    </source>
</evidence>
<dbReference type="InterPro" id="IPR014017">
    <property type="entry name" value="DNA_helicase_UvrD-like_C"/>
</dbReference>
<dbReference type="STRING" id="360107.CHAB381_1391"/>
<dbReference type="GO" id="GO:0004527">
    <property type="term" value="F:exonuclease activity"/>
    <property type="evidence" value="ECO:0007669"/>
    <property type="project" value="UniProtKB-KW"/>
</dbReference>
<evidence type="ECO:0000256" key="10">
    <source>
        <dbReference type="ARBA" id="ARBA00023235"/>
    </source>
</evidence>
<dbReference type="Gene3D" id="3.90.320.10">
    <property type="match status" value="1"/>
</dbReference>
<evidence type="ECO:0000256" key="3">
    <source>
        <dbReference type="ARBA" id="ARBA00022763"/>
    </source>
</evidence>
<dbReference type="InterPro" id="IPR027417">
    <property type="entry name" value="P-loop_NTPase"/>
</dbReference>
<dbReference type="SUPFAM" id="SSF52540">
    <property type="entry name" value="P-loop containing nucleoside triphosphate hydrolases"/>
    <property type="match status" value="1"/>
</dbReference>
<dbReference type="GO" id="GO:0005829">
    <property type="term" value="C:cytosol"/>
    <property type="evidence" value="ECO:0007669"/>
    <property type="project" value="TreeGrafter"/>
</dbReference>
<keyword evidence="5 14" id="KW-0347">Helicase</keyword>
<sequence length="923" mass="106828">MSFLNENNRYEALQASAGSGKTHALTKRFVELMLDGALPNQILAITFTKKAASEMKSRIVEAFLDLENSKILHDVMNDFGESKEQILNRRDKLKEKFLNQNLKIYTFDAFFSSILRAFALNLGLSSNFSVDDSITSIQNEKFLSEISKNEQTLKNFVRYIFERERSDTQVYDDLDKFWKNNISLKKITDAKIPSSLDFEKERDKFIDYFVSLGLKERGKKALIKSPREFLKITPFERGFDYGDYKKSYNKDETNRIDAMFECVKKALKKYFDDLEAYSKSGLAGFLETYRKAKHDVNKKLDSVSFADISSLAFYILCGEGKIDSDALYFRLDERITHLLIDEFQDTNITQYQILLPLIDEIVSGLGTSLGSFFYVGDIKQSIYRFRGGKKEIFTDLKNRYEQIVYADELKNNYRSLPILVDFVKEKFITKYENKFEAIAVQKSGGFVRVVSTEKDEIIKNIVNQVIWLKAHGEIEENIAILCWQNKEADTIKNALNDAKIDANTQSSVQISNYALVRAILEFIKFCIFDEKIYAENVKTILGFCADKIDINMKQSVPDTLKKICKILKINEADENILYFFEIANGYKNPVELIFADIKTEIFSKNTNGVKIMTVHKSKGLEFPNVIFCDKLGKDRADCSDFLCEFNFDLFNGNNFNECWEVSQKIKCKENIDKNYGKLLEKVQELDSKEIINELYVGMTRAENSLVIIKNKIDNNSNDISYFDKILDIKDGEIGKFEPAKRKISKQKTYRSEKIILQTVSPQNEKKDDESNATYANLDKIYFGEAVHYALEMSENFSVNEIDELINLTKNCYGQFLNNQNFTDLKNRLKFLFENKQFKEILKDGESLKEQPLKFNGKLKQMDLLVRKDGEFCIVDYKTSCEFEEKNINQVNGYKNAMKTLFGEYKISAFIVFLLKDCAQILEV</sequence>
<dbReference type="EMBL" id="CP000776">
    <property type="protein sequence ID" value="ABS51504.1"/>
    <property type="molecule type" value="Genomic_DNA"/>
</dbReference>
<dbReference type="InterPro" id="IPR011604">
    <property type="entry name" value="PDDEXK-like_dom_sf"/>
</dbReference>
<dbReference type="GO" id="GO:0005524">
    <property type="term" value="F:ATP binding"/>
    <property type="evidence" value="ECO:0007669"/>
    <property type="project" value="UniProtKB-UniRule"/>
</dbReference>
<keyword evidence="8" id="KW-0238">DNA-binding</keyword>
<dbReference type="PANTHER" id="PTHR11070:SF67">
    <property type="entry name" value="DNA 3'-5' HELICASE"/>
    <property type="match status" value="1"/>
</dbReference>
<evidence type="ECO:0000256" key="14">
    <source>
        <dbReference type="PROSITE-ProRule" id="PRU00560"/>
    </source>
</evidence>
<protein>
    <recommendedName>
        <fullName evidence="12">DNA 3'-5' helicase</fullName>
        <ecNumber evidence="12">5.6.2.4</ecNumber>
    </recommendedName>
</protein>
<keyword evidence="9" id="KW-0234">DNA repair</keyword>
<keyword evidence="3" id="KW-0227">DNA damage</keyword>
<dbReference type="NCBIfam" id="NF010487">
    <property type="entry name" value="PRK13909.1-4"/>
    <property type="match status" value="1"/>
</dbReference>
<evidence type="ECO:0000256" key="4">
    <source>
        <dbReference type="ARBA" id="ARBA00022801"/>
    </source>
</evidence>
<keyword evidence="2 14" id="KW-0547">Nucleotide-binding</keyword>
<keyword evidence="1" id="KW-0540">Nuclease</keyword>
<gene>
    <name evidence="16" type="ordered locus">CHAB381_1391</name>
</gene>
<evidence type="ECO:0000256" key="13">
    <source>
        <dbReference type="ARBA" id="ARBA00048988"/>
    </source>
</evidence>
<dbReference type="KEGG" id="cha:CHAB381_1391"/>
<evidence type="ECO:0000256" key="2">
    <source>
        <dbReference type="ARBA" id="ARBA00022741"/>
    </source>
</evidence>
<evidence type="ECO:0000313" key="17">
    <source>
        <dbReference type="Proteomes" id="UP000002407"/>
    </source>
</evidence>
<evidence type="ECO:0000256" key="9">
    <source>
        <dbReference type="ARBA" id="ARBA00023204"/>
    </source>
</evidence>
<dbReference type="InterPro" id="IPR014016">
    <property type="entry name" value="UvrD-like_ATP-bd"/>
</dbReference>
<evidence type="ECO:0000256" key="7">
    <source>
        <dbReference type="ARBA" id="ARBA00022840"/>
    </source>
</evidence>
<feature type="binding site" evidence="14">
    <location>
        <begin position="15"/>
        <end position="22"/>
    </location>
    <ligand>
        <name>ATP</name>
        <dbReference type="ChEBI" id="CHEBI:30616"/>
    </ligand>
</feature>
<dbReference type="EC" id="5.6.2.4" evidence="12"/>
<dbReference type="PANTHER" id="PTHR11070">
    <property type="entry name" value="UVRD / RECB / PCRA DNA HELICASE FAMILY MEMBER"/>
    <property type="match status" value="1"/>
</dbReference>
<dbReference type="PROSITE" id="PS51198">
    <property type="entry name" value="UVRD_HELICASE_ATP_BIND"/>
    <property type="match status" value="1"/>
</dbReference>
<keyword evidence="10" id="KW-0413">Isomerase</keyword>
<keyword evidence="6" id="KW-0269">Exonuclease</keyword>
<dbReference type="HOGENOM" id="CLU_010638_1_0_7"/>
<dbReference type="RefSeq" id="WP_012109243.1">
    <property type="nucleotide sequence ID" value="NC_009714.1"/>
</dbReference>
<evidence type="ECO:0000256" key="8">
    <source>
        <dbReference type="ARBA" id="ARBA00023125"/>
    </source>
</evidence>
<dbReference type="eggNOG" id="COG1074">
    <property type="taxonomic scope" value="Bacteria"/>
</dbReference>
<dbReference type="Gene3D" id="3.40.50.300">
    <property type="entry name" value="P-loop containing nucleotide triphosphate hydrolases"/>
    <property type="match status" value="4"/>
</dbReference>
<comment type="catalytic activity">
    <reaction evidence="11">
        <text>Couples ATP hydrolysis with the unwinding of duplex DNA by translocating in the 3'-5' direction.</text>
        <dbReference type="EC" id="5.6.2.4"/>
    </reaction>
</comment>
<accession>A7I349</accession>
<keyword evidence="7 14" id="KW-0067">ATP-binding</keyword>
<evidence type="ECO:0000256" key="12">
    <source>
        <dbReference type="ARBA" id="ARBA00034808"/>
    </source>
</evidence>
<evidence type="ECO:0000256" key="5">
    <source>
        <dbReference type="ARBA" id="ARBA00022806"/>
    </source>
</evidence>
<keyword evidence="17" id="KW-1185">Reference proteome</keyword>
<dbReference type="Pfam" id="PF13361">
    <property type="entry name" value="UvrD_C"/>
    <property type="match status" value="2"/>
</dbReference>
<dbReference type="GO" id="GO:0003677">
    <property type="term" value="F:DNA binding"/>
    <property type="evidence" value="ECO:0007669"/>
    <property type="project" value="UniProtKB-KW"/>
</dbReference>
<proteinExistence type="predicted"/>
<evidence type="ECO:0000256" key="6">
    <source>
        <dbReference type="ARBA" id="ARBA00022839"/>
    </source>
</evidence>
<dbReference type="AlphaFoldDB" id="A7I349"/>
<dbReference type="GO" id="GO:0000725">
    <property type="term" value="P:recombinational repair"/>
    <property type="evidence" value="ECO:0007669"/>
    <property type="project" value="TreeGrafter"/>
</dbReference>
<evidence type="ECO:0000313" key="16">
    <source>
        <dbReference type="EMBL" id="ABS51504.1"/>
    </source>
</evidence>
<dbReference type="Pfam" id="PF00580">
    <property type="entry name" value="UvrD-helicase"/>
    <property type="match status" value="1"/>
</dbReference>
<evidence type="ECO:0000256" key="11">
    <source>
        <dbReference type="ARBA" id="ARBA00034617"/>
    </source>
</evidence>
<feature type="domain" description="UvrD-like helicase ATP-binding" evidence="15">
    <location>
        <begin position="1"/>
        <end position="416"/>
    </location>
</feature>
<reference evidence="17" key="1">
    <citation type="submission" date="2007-07" db="EMBL/GenBank/DDBJ databases">
        <title>Complete genome sequence of Campylobacter hominis ATCC BAA-381, a commensal isolated from the human gastrointestinal tract.</title>
        <authorList>
            <person name="Fouts D.E."/>
            <person name="Mongodin E.F."/>
            <person name="Puiu D."/>
            <person name="Sebastian Y."/>
            <person name="Miller W.G."/>
            <person name="Mandrell R.E."/>
            <person name="Nelson K.E."/>
        </authorList>
    </citation>
    <scope>NUCLEOTIDE SEQUENCE [LARGE SCALE GENOMIC DNA]</scope>
    <source>
        <strain evidence="17">ATCC BAA-381 / LMG 19568 / NCTC 13146 / CH001A</strain>
    </source>
</reference>
<dbReference type="NCBIfam" id="NF010485">
    <property type="entry name" value="PRK13909.1-2"/>
    <property type="match status" value="1"/>
</dbReference>
<dbReference type="GO" id="GO:0016887">
    <property type="term" value="F:ATP hydrolysis activity"/>
    <property type="evidence" value="ECO:0007669"/>
    <property type="project" value="RHEA"/>
</dbReference>
<evidence type="ECO:0000259" key="15">
    <source>
        <dbReference type="PROSITE" id="PS51198"/>
    </source>
</evidence>
<name>A7I349_CAMHC</name>
<organism evidence="16 17">
    <name type="scientific">Campylobacter hominis (strain ATCC BAA-381 / DSM 21671 / CCUG 45161 / LMG 19568 / NCTC 13146 / CH001A)</name>
    <dbReference type="NCBI Taxonomy" id="360107"/>
    <lineage>
        <taxon>Bacteria</taxon>
        <taxon>Pseudomonadati</taxon>
        <taxon>Campylobacterota</taxon>
        <taxon>Epsilonproteobacteria</taxon>
        <taxon>Campylobacterales</taxon>
        <taxon>Campylobacteraceae</taxon>
        <taxon>Campylobacter</taxon>
    </lineage>
</organism>
<dbReference type="Proteomes" id="UP000002407">
    <property type="component" value="Chromosome"/>
</dbReference>